<organism evidence="2 3">
    <name type="scientific">Pseudooceanicola nanhaiensis</name>
    <dbReference type="NCBI Taxonomy" id="375761"/>
    <lineage>
        <taxon>Bacteria</taxon>
        <taxon>Pseudomonadati</taxon>
        <taxon>Pseudomonadota</taxon>
        <taxon>Alphaproteobacteria</taxon>
        <taxon>Rhodobacterales</taxon>
        <taxon>Paracoccaceae</taxon>
        <taxon>Pseudooceanicola</taxon>
    </lineage>
</organism>
<dbReference type="InterPro" id="IPR045601">
    <property type="entry name" value="DUF6455"/>
</dbReference>
<dbReference type="EMBL" id="BMLF01000002">
    <property type="protein sequence ID" value="GGM03483.1"/>
    <property type="molecule type" value="Genomic_DNA"/>
</dbReference>
<gene>
    <name evidence="2" type="ORF">GCM10011534_26620</name>
</gene>
<evidence type="ECO:0000259" key="1">
    <source>
        <dbReference type="Pfam" id="PF20056"/>
    </source>
</evidence>
<dbReference type="RefSeq" id="WP_036539299.1">
    <property type="nucleotide sequence ID" value="NZ_BMLF01000002.1"/>
</dbReference>
<feature type="domain" description="DUF6455" evidence="1">
    <location>
        <begin position="1"/>
        <end position="80"/>
    </location>
</feature>
<dbReference type="AlphaFoldDB" id="A0A917T054"/>
<proteinExistence type="predicted"/>
<accession>A0A917T054</accession>
<name>A0A917T054_9RHOB</name>
<evidence type="ECO:0000313" key="2">
    <source>
        <dbReference type="EMBL" id="GGM03483.1"/>
    </source>
</evidence>
<sequence length="81" mass="8803">MRTLGDTNTHVFLLKRMARATGADLSPMEEAAWSAAVTRCRSCACPGLCEAKLETAERTGDGMSEAPGFCENRDLLRSLRP</sequence>
<reference evidence="2" key="2">
    <citation type="submission" date="2020-09" db="EMBL/GenBank/DDBJ databases">
        <authorList>
            <person name="Sun Q."/>
            <person name="Zhou Y."/>
        </authorList>
    </citation>
    <scope>NUCLEOTIDE SEQUENCE</scope>
    <source>
        <strain evidence="2">CGMCC 1.6293</strain>
    </source>
</reference>
<protein>
    <recommendedName>
        <fullName evidence="1">DUF6455 domain-containing protein</fullName>
    </recommendedName>
</protein>
<comment type="caution">
    <text evidence="2">The sequence shown here is derived from an EMBL/GenBank/DDBJ whole genome shotgun (WGS) entry which is preliminary data.</text>
</comment>
<dbReference type="Pfam" id="PF20056">
    <property type="entry name" value="DUF6455"/>
    <property type="match status" value="1"/>
</dbReference>
<dbReference type="Proteomes" id="UP000649829">
    <property type="component" value="Unassembled WGS sequence"/>
</dbReference>
<evidence type="ECO:0000313" key="3">
    <source>
        <dbReference type="Proteomes" id="UP000649829"/>
    </source>
</evidence>
<keyword evidence="3" id="KW-1185">Reference proteome</keyword>
<reference evidence="2" key="1">
    <citation type="journal article" date="2014" name="Int. J. Syst. Evol. Microbiol.">
        <title>Complete genome sequence of Corynebacterium casei LMG S-19264T (=DSM 44701T), isolated from a smear-ripened cheese.</title>
        <authorList>
            <consortium name="US DOE Joint Genome Institute (JGI-PGF)"/>
            <person name="Walter F."/>
            <person name="Albersmeier A."/>
            <person name="Kalinowski J."/>
            <person name="Ruckert C."/>
        </authorList>
    </citation>
    <scope>NUCLEOTIDE SEQUENCE</scope>
    <source>
        <strain evidence="2">CGMCC 1.6293</strain>
    </source>
</reference>